<dbReference type="InterPro" id="IPR036397">
    <property type="entry name" value="RNaseH_sf"/>
</dbReference>
<comment type="caution">
    <text evidence="1">The sequence shown here is derived from an EMBL/GenBank/DDBJ whole genome shotgun (WGS) entry which is preliminary data.</text>
</comment>
<dbReference type="GO" id="GO:0003676">
    <property type="term" value="F:nucleic acid binding"/>
    <property type="evidence" value="ECO:0007669"/>
    <property type="project" value="InterPro"/>
</dbReference>
<dbReference type="PANTHER" id="PTHR47326">
    <property type="entry name" value="TRANSPOSABLE ELEMENT TC3 TRANSPOSASE-LIKE PROTEIN"/>
    <property type="match status" value="1"/>
</dbReference>
<proteinExistence type="predicted"/>
<name>A0A4Y2JIZ7_ARAVE</name>
<reference evidence="1 2" key="1">
    <citation type="journal article" date="2019" name="Sci. Rep.">
        <title>Orb-weaving spider Araneus ventricosus genome elucidates the spidroin gene catalogue.</title>
        <authorList>
            <person name="Kono N."/>
            <person name="Nakamura H."/>
            <person name="Ohtoshi R."/>
            <person name="Moran D.A.P."/>
            <person name="Shinohara A."/>
            <person name="Yoshida Y."/>
            <person name="Fujiwara M."/>
            <person name="Mori M."/>
            <person name="Tomita M."/>
            <person name="Arakawa K."/>
        </authorList>
    </citation>
    <scope>NUCLEOTIDE SEQUENCE [LARGE SCALE GENOMIC DNA]</scope>
</reference>
<dbReference type="Gene3D" id="3.30.420.10">
    <property type="entry name" value="Ribonuclease H-like superfamily/Ribonuclease H"/>
    <property type="match status" value="1"/>
</dbReference>
<protein>
    <submittedName>
        <fullName evidence="1">Uncharacterized protein</fullName>
    </submittedName>
</protein>
<gene>
    <name evidence="1" type="ORF">AVEN_116311_1</name>
</gene>
<dbReference type="EMBL" id="BGPR01003609">
    <property type="protein sequence ID" value="GBM90321.1"/>
    <property type="molecule type" value="Genomic_DNA"/>
</dbReference>
<keyword evidence="2" id="KW-1185">Reference proteome</keyword>
<sequence>MEWNILWTDEAHFHLQSFVISQNCRILARENPFQMQPLPIHSQKVPVWCGFTEAFIDRGDARGRDGVNCSPSVTAYPPPPISERLRLSSAKMFAILGDVESKFPPSVIFFPRRKFPAPSLFIDGLFFYEKIGPSVPVTCTVNGTRYESLLRNQLIPSPPLLATPVKQLLNLHFVNDRIISRHFTTAWPPRSPDMNPCDFWLLGYLKDVVYGNPTANLAELKNRITQHIPNITIEALRSVVDYAVLRFQLIGKNGGQHIEHFLSKWKPTSFY</sequence>
<accession>A0A4Y2JIZ7</accession>
<dbReference type="AlphaFoldDB" id="A0A4Y2JIZ7"/>
<organism evidence="1 2">
    <name type="scientific">Araneus ventricosus</name>
    <name type="common">Orbweaver spider</name>
    <name type="synonym">Epeira ventricosa</name>
    <dbReference type="NCBI Taxonomy" id="182803"/>
    <lineage>
        <taxon>Eukaryota</taxon>
        <taxon>Metazoa</taxon>
        <taxon>Ecdysozoa</taxon>
        <taxon>Arthropoda</taxon>
        <taxon>Chelicerata</taxon>
        <taxon>Arachnida</taxon>
        <taxon>Araneae</taxon>
        <taxon>Araneomorphae</taxon>
        <taxon>Entelegynae</taxon>
        <taxon>Araneoidea</taxon>
        <taxon>Araneidae</taxon>
        <taxon>Araneus</taxon>
    </lineage>
</organism>
<dbReference type="PANTHER" id="PTHR47326:SF1">
    <property type="entry name" value="HTH PSQ-TYPE DOMAIN-CONTAINING PROTEIN"/>
    <property type="match status" value="1"/>
</dbReference>
<evidence type="ECO:0000313" key="2">
    <source>
        <dbReference type="Proteomes" id="UP000499080"/>
    </source>
</evidence>
<evidence type="ECO:0000313" key="1">
    <source>
        <dbReference type="EMBL" id="GBM90321.1"/>
    </source>
</evidence>
<dbReference type="Proteomes" id="UP000499080">
    <property type="component" value="Unassembled WGS sequence"/>
</dbReference>
<dbReference type="OrthoDB" id="6436543at2759"/>